<feature type="region of interest" description="Disordered" evidence="2">
    <location>
        <begin position="16"/>
        <end position="54"/>
    </location>
</feature>
<accession>A0AAV1DSH0</accession>
<keyword evidence="3" id="KW-1133">Transmembrane helix</keyword>
<protein>
    <submittedName>
        <fullName evidence="4">OLC1v1010905C1</fullName>
    </submittedName>
</protein>
<evidence type="ECO:0000313" key="4">
    <source>
        <dbReference type="EMBL" id="CAI9110816.1"/>
    </source>
</evidence>
<feature type="compositionally biased region" description="Polar residues" evidence="2">
    <location>
        <begin position="34"/>
        <end position="52"/>
    </location>
</feature>
<dbReference type="AlphaFoldDB" id="A0AAV1DSH0"/>
<keyword evidence="3" id="KW-0472">Membrane</keyword>
<evidence type="ECO:0000313" key="5">
    <source>
        <dbReference type="Proteomes" id="UP001161247"/>
    </source>
</evidence>
<keyword evidence="1" id="KW-0175">Coiled coil</keyword>
<proteinExistence type="predicted"/>
<evidence type="ECO:0000256" key="1">
    <source>
        <dbReference type="SAM" id="Coils"/>
    </source>
</evidence>
<reference evidence="4" key="1">
    <citation type="submission" date="2023-03" db="EMBL/GenBank/DDBJ databases">
        <authorList>
            <person name="Julca I."/>
        </authorList>
    </citation>
    <scope>NUCLEOTIDE SEQUENCE</scope>
</reference>
<dbReference type="Proteomes" id="UP001161247">
    <property type="component" value="Chromosome 6"/>
</dbReference>
<name>A0AAV1DSH0_OLDCO</name>
<feature type="coiled-coil region" evidence="1">
    <location>
        <begin position="294"/>
        <end position="321"/>
    </location>
</feature>
<gene>
    <name evidence="4" type="ORF">OLC1_LOCUS18379</name>
</gene>
<dbReference type="PANTHER" id="PTHR35490">
    <property type="entry name" value="BACTERIOPHAGE N4 ADSORPTION B PROTEIN"/>
    <property type="match status" value="1"/>
</dbReference>
<sequence length="472" mass="52631">MPTFTAIALDRLIEAGTQKTMAGYKGSDQKLDRSNSSPNSTFDRGTNSTFDRGTTVPRTKLEKAVSVPNGKLEQRNGTAAVTIDRKHHWTQISPALYATPEPTPLPDSPSSFPPSPYIINHKRRGPRLLKSYSEDDVAIRNRASDEEKLDNVKDVDNEIEEATNGHPEEIADNVKDVSTTTRDPFWDKSFDADADGEFRINGLSNGLSAENGASKSVTFSFQRDPEADDFCDPQESMSVKSNAESETNVGERSLYVATPLAEFYDAWEELSSENGPQPPVPDIEAELREIRLSLMTEIEKRKQAEETLRSTRAQWQKIREELSIVGLTVPADLVADSKDEPLNESTEDLSLQMEVVRFVSNSIGRGTAKAEVEAEMEAQMELKNFEIARLLDRLHYYEAVNREMSQRNQETIESSRRLRQMKKRRQRWIWGSVATAVTLGAAVLAWSYFPGGKGHSSASLAHASEGDSESSH</sequence>
<dbReference type="PANTHER" id="PTHR35490:SF2">
    <property type="entry name" value="BACTERIOPHAGE N4 ADSORPTION B PROTEIN"/>
    <property type="match status" value="1"/>
</dbReference>
<evidence type="ECO:0000256" key="2">
    <source>
        <dbReference type="SAM" id="MobiDB-lite"/>
    </source>
</evidence>
<keyword evidence="5" id="KW-1185">Reference proteome</keyword>
<evidence type="ECO:0000256" key="3">
    <source>
        <dbReference type="SAM" id="Phobius"/>
    </source>
</evidence>
<keyword evidence="3" id="KW-0812">Transmembrane</keyword>
<feature type="transmembrane region" description="Helical" evidence="3">
    <location>
        <begin position="428"/>
        <end position="449"/>
    </location>
</feature>
<dbReference type="EMBL" id="OX459123">
    <property type="protein sequence ID" value="CAI9110816.1"/>
    <property type="molecule type" value="Genomic_DNA"/>
</dbReference>
<organism evidence="4 5">
    <name type="scientific">Oldenlandia corymbosa var. corymbosa</name>
    <dbReference type="NCBI Taxonomy" id="529605"/>
    <lineage>
        <taxon>Eukaryota</taxon>
        <taxon>Viridiplantae</taxon>
        <taxon>Streptophyta</taxon>
        <taxon>Embryophyta</taxon>
        <taxon>Tracheophyta</taxon>
        <taxon>Spermatophyta</taxon>
        <taxon>Magnoliopsida</taxon>
        <taxon>eudicotyledons</taxon>
        <taxon>Gunneridae</taxon>
        <taxon>Pentapetalae</taxon>
        <taxon>asterids</taxon>
        <taxon>lamiids</taxon>
        <taxon>Gentianales</taxon>
        <taxon>Rubiaceae</taxon>
        <taxon>Rubioideae</taxon>
        <taxon>Spermacoceae</taxon>
        <taxon>Hedyotis-Oldenlandia complex</taxon>
        <taxon>Oldenlandia</taxon>
    </lineage>
</organism>